<reference evidence="5 6" key="1">
    <citation type="submission" date="2016-06" db="EMBL/GenBank/DDBJ databases">
        <authorList>
            <person name="Kjaerup R.B."/>
            <person name="Dalgaard T.S."/>
            <person name="Juul-Madsen H.R."/>
        </authorList>
    </citation>
    <scope>NUCLEOTIDE SEQUENCE [LARGE SCALE GENOMIC DNA]</scope>
    <source>
        <strain evidence="5 6">1245752.6</strain>
    </source>
</reference>
<accession>A0A1A6B7R2</accession>
<evidence type="ECO:0000256" key="1">
    <source>
        <dbReference type="ARBA" id="ARBA00010652"/>
    </source>
</evidence>
<comment type="similarity">
    <text evidence="1">Belongs to the mycobacterial PPE family.</text>
</comment>
<dbReference type="Pfam" id="PF00823">
    <property type="entry name" value="PPE"/>
    <property type="match status" value="1"/>
</dbReference>
<dbReference type="InterPro" id="IPR038332">
    <property type="entry name" value="PPE_sf"/>
</dbReference>
<proteinExistence type="inferred from homology"/>
<dbReference type="SUPFAM" id="SSF140459">
    <property type="entry name" value="PE/PPE dimer-like"/>
    <property type="match status" value="1"/>
</dbReference>
<dbReference type="EMBL" id="MAEM01000523">
    <property type="protein sequence ID" value="OBR98362.1"/>
    <property type="molecule type" value="Genomic_DNA"/>
</dbReference>
<dbReference type="Gene3D" id="1.20.1260.20">
    <property type="entry name" value="PPE superfamily"/>
    <property type="match status" value="1"/>
</dbReference>
<feature type="domain" description="PPE" evidence="3">
    <location>
        <begin position="4"/>
        <end position="165"/>
    </location>
</feature>
<dbReference type="GO" id="GO:0052572">
    <property type="term" value="P:response to host immune response"/>
    <property type="evidence" value="ECO:0007669"/>
    <property type="project" value="TreeGrafter"/>
</dbReference>
<evidence type="ECO:0000259" key="4">
    <source>
        <dbReference type="Pfam" id="PF18878"/>
    </source>
</evidence>
<dbReference type="AlphaFoldDB" id="A0A1A6B7R2"/>
<dbReference type="RefSeq" id="WP_065137169.1">
    <property type="nucleotide sequence ID" value="NZ_MAEM01000523.1"/>
</dbReference>
<gene>
    <name evidence="5" type="ORF">A9W98_02910</name>
</gene>
<evidence type="ECO:0000313" key="5">
    <source>
        <dbReference type="EMBL" id="OBR98362.1"/>
    </source>
</evidence>
<dbReference type="Pfam" id="PF18878">
    <property type="entry name" value="PPE-PPW"/>
    <property type="match status" value="1"/>
</dbReference>
<dbReference type="PANTHER" id="PTHR46766:SF1">
    <property type="entry name" value="GLUTAMINE-RICH PROTEIN 2"/>
    <property type="match status" value="1"/>
</dbReference>
<protein>
    <recommendedName>
        <fullName evidence="7">PPE family protein</fullName>
    </recommendedName>
</protein>
<feature type="region of interest" description="Disordered" evidence="2">
    <location>
        <begin position="315"/>
        <end position="388"/>
    </location>
</feature>
<dbReference type="OrthoDB" id="4753487at2"/>
<sequence length="472" mass="47579">MTAWMAAPPEVHSRLLSAGPGTGSLLAAASGWQALSAEFAAVAAELSAAIAALHGGAWDGAAAERYAAAHLPYLDWLMRTSAKSAGAAAQHEVAAAAYTAAVEAMPTLAELAANHAVHGVLVATNFFGINTIPIALNEADYARMWVQAATIMTVYQALSDSARAAVAPTQPAPPVLAAEAAKIPPTDPIEAALAWSEHFSSMYRVLKALVTNPFGTLVQIVADFATNPATALTTWLPLIYVFAYAATFALLGSPIYTVVSAPGFAAIPLALGLSALCVLPETVAAGAAEVPAVVADSVIPVSGLGAAPVTATAGATPAPGPVQQVPASGTASAPPSIPAHAHAYLVGGPGPGPTSGPAQHNRATASAPASRPAAAHAAAPANTVTARRRRRAQLDSRGYRDEFLTLDDACPPDEAWASHSHTGAGPLGFTGTARTSSIDAAGGLTRLAGGSFTDAPAVPMMPATWEDGSRRT</sequence>
<feature type="region of interest" description="Disordered" evidence="2">
    <location>
        <begin position="449"/>
        <end position="472"/>
    </location>
</feature>
<dbReference type="InterPro" id="IPR000030">
    <property type="entry name" value="PPE_dom"/>
</dbReference>
<evidence type="ECO:0008006" key="7">
    <source>
        <dbReference type="Google" id="ProtNLM"/>
    </source>
</evidence>
<name>A0A1A6B7R2_MYCGO</name>
<feature type="compositionally biased region" description="Low complexity" evidence="2">
    <location>
        <begin position="362"/>
        <end position="385"/>
    </location>
</feature>
<feature type="domain" description="PPE-PPW subfamily C-terminal" evidence="4">
    <location>
        <begin position="420"/>
        <end position="465"/>
    </location>
</feature>
<dbReference type="PANTHER" id="PTHR46766">
    <property type="entry name" value="GLUTAMINE-RICH PROTEIN 2"/>
    <property type="match status" value="1"/>
</dbReference>
<comment type="caution">
    <text evidence="5">The sequence shown here is derived from an EMBL/GenBank/DDBJ whole genome shotgun (WGS) entry which is preliminary data.</text>
</comment>
<evidence type="ECO:0000256" key="2">
    <source>
        <dbReference type="SAM" id="MobiDB-lite"/>
    </source>
</evidence>
<dbReference type="Proteomes" id="UP000093757">
    <property type="component" value="Unassembled WGS sequence"/>
</dbReference>
<organism evidence="5 6">
    <name type="scientific">Mycobacterium gordonae</name>
    <dbReference type="NCBI Taxonomy" id="1778"/>
    <lineage>
        <taxon>Bacteria</taxon>
        <taxon>Bacillati</taxon>
        <taxon>Actinomycetota</taxon>
        <taxon>Actinomycetes</taxon>
        <taxon>Mycobacteriales</taxon>
        <taxon>Mycobacteriaceae</taxon>
        <taxon>Mycobacterium</taxon>
    </lineage>
</organism>
<dbReference type="InterPro" id="IPR043641">
    <property type="entry name" value="PPE-PPW_C"/>
</dbReference>
<feature type="compositionally biased region" description="Low complexity" evidence="2">
    <location>
        <begin position="331"/>
        <end position="343"/>
    </location>
</feature>
<evidence type="ECO:0000313" key="6">
    <source>
        <dbReference type="Proteomes" id="UP000093757"/>
    </source>
</evidence>
<evidence type="ECO:0000259" key="3">
    <source>
        <dbReference type="Pfam" id="PF00823"/>
    </source>
</evidence>